<dbReference type="InterPro" id="IPR003737">
    <property type="entry name" value="GlcNAc_PI_deacetylase-related"/>
</dbReference>
<dbReference type="InterPro" id="IPR024078">
    <property type="entry name" value="LmbE-like_dom_sf"/>
</dbReference>
<dbReference type="Pfam" id="PF02585">
    <property type="entry name" value="PIG-L"/>
    <property type="match status" value="1"/>
</dbReference>
<keyword evidence="1" id="KW-0862">Zinc</keyword>
<name>A0ABT7TCM7_9MICO</name>
<evidence type="ECO:0000313" key="5">
    <source>
        <dbReference type="Proteomes" id="UP001235720"/>
    </source>
</evidence>
<sequence>MSKAPAPRPERVLFVHAHPDDETLSSGGTIATLLELGAEVTVLTATRGERGEMLTETLAPLFGDGPRVAAHRETEIAAALAALGGPAHLWLGSGGARPTDLPERRYSDSGMQWGPDGRAIAADDAPADSLTAADLGEVVDDIRAAIRSTGADAVVSYADDGGYGHPDHVRVHHAARHAARAEEVPFSMIVPADSAEVDLTVDVLPVRAKVRAAVEQYRSQVTVDPADPSDPQRLTWVMPHGVRQEAPAVEAFRHDADPVPPAPQTFAELTRPGKVTAVVVAAVAGLVVGALGTVTHQQRLGGVPVGMVLTTLIVLGLVVGLRLLYRSRAMVAAAGIAIIVATQVLVSVGGGSSPLVLANVAGYVWTFAPAVIAAFTLAWPDLSGLRARAAAASAGAGSSASTPAAAPASSSDPSDTAASGAPGRRE</sequence>
<proteinExistence type="predicted"/>
<dbReference type="PANTHER" id="PTHR12993">
    <property type="entry name" value="N-ACETYLGLUCOSAMINYL-PHOSPHATIDYLINOSITOL DE-N-ACETYLASE-RELATED"/>
    <property type="match status" value="1"/>
</dbReference>
<reference evidence="4 5" key="1">
    <citation type="submission" date="2023-06" db="EMBL/GenBank/DDBJ databases">
        <authorList>
            <person name="Feng G."/>
            <person name="Li J."/>
            <person name="Zhu H."/>
        </authorList>
    </citation>
    <scope>NUCLEOTIDE SEQUENCE [LARGE SCALE GENOMIC DNA]</scope>
    <source>
        <strain evidence="4 5">RHCJP20</strain>
    </source>
</reference>
<dbReference type="EMBL" id="JAUCMM010000001">
    <property type="protein sequence ID" value="MDM7887119.1"/>
    <property type="molecule type" value="Genomic_DNA"/>
</dbReference>
<accession>A0ABT7TCM7</accession>
<feature type="region of interest" description="Disordered" evidence="2">
    <location>
        <begin position="395"/>
        <end position="426"/>
    </location>
</feature>
<dbReference type="Gene3D" id="3.40.50.10320">
    <property type="entry name" value="LmbE-like"/>
    <property type="match status" value="1"/>
</dbReference>
<comment type="caution">
    <text evidence="4">The sequence shown here is derived from an EMBL/GenBank/DDBJ whole genome shotgun (WGS) entry which is preliminary data.</text>
</comment>
<evidence type="ECO:0000256" key="1">
    <source>
        <dbReference type="ARBA" id="ARBA00022833"/>
    </source>
</evidence>
<keyword evidence="5" id="KW-1185">Reference proteome</keyword>
<dbReference type="Proteomes" id="UP001235720">
    <property type="component" value="Unassembled WGS sequence"/>
</dbReference>
<protein>
    <submittedName>
        <fullName evidence="4">PIG-L family deacetylase</fullName>
    </submittedName>
</protein>
<feature type="transmembrane region" description="Helical" evidence="3">
    <location>
        <begin position="275"/>
        <end position="294"/>
    </location>
</feature>
<feature type="transmembrane region" description="Helical" evidence="3">
    <location>
        <begin position="300"/>
        <end position="324"/>
    </location>
</feature>
<dbReference type="RefSeq" id="WP_289468875.1">
    <property type="nucleotide sequence ID" value="NZ_JAUCMM010000001.1"/>
</dbReference>
<feature type="transmembrane region" description="Helical" evidence="3">
    <location>
        <begin position="356"/>
        <end position="379"/>
    </location>
</feature>
<organism evidence="4 5">
    <name type="scientific">Curtobacterium subtropicum</name>
    <dbReference type="NCBI Taxonomy" id="3055138"/>
    <lineage>
        <taxon>Bacteria</taxon>
        <taxon>Bacillati</taxon>
        <taxon>Actinomycetota</taxon>
        <taxon>Actinomycetes</taxon>
        <taxon>Micrococcales</taxon>
        <taxon>Microbacteriaceae</taxon>
        <taxon>Curtobacterium</taxon>
    </lineage>
</organism>
<evidence type="ECO:0000256" key="3">
    <source>
        <dbReference type="SAM" id="Phobius"/>
    </source>
</evidence>
<keyword evidence="3" id="KW-0812">Transmembrane</keyword>
<gene>
    <name evidence="4" type="ORF">QUG98_01520</name>
</gene>
<evidence type="ECO:0000256" key="2">
    <source>
        <dbReference type="SAM" id="MobiDB-lite"/>
    </source>
</evidence>
<dbReference type="SUPFAM" id="SSF102588">
    <property type="entry name" value="LmbE-like"/>
    <property type="match status" value="1"/>
</dbReference>
<feature type="transmembrane region" description="Helical" evidence="3">
    <location>
        <begin position="331"/>
        <end position="350"/>
    </location>
</feature>
<keyword evidence="3" id="KW-0472">Membrane</keyword>
<dbReference type="PANTHER" id="PTHR12993:SF26">
    <property type="entry name" value="1D-MYO-INOSITOL 2-ACETAMIDO-2-DEOXY-ALPHA-D-GLUCOPYRANOSIDE DEACETYLASE"/>
    <property type="match status" value="1"/>
</dbReference>
<evidence type="ECO:0000313" key="4">
    <source>
        <dbReference type="EMBL" id="MDM7887119.1"/>
    </source>
</evidence>
<keyword evidence="3" id="KW-1133">Transmembrane helix</keyword>